<dbReference type="PANTHER" id="PTHR10775:SF169">
    <property type="entry name" value="TRANSPOSASE"/>
    <property type="match status" value="1"/>
</dbReference>
<proteinExistence type="predicted"/>
<name>Q2QSK1_ORYSJ</name>
<accession>Q2QSK1</accession>
<evidence type="ECO:0000313" key="2">
    <source>
        <dbReference type="EMBL" id="ABA97948.1"/>
    </source>
</evidence>
<dbReference type="Pfam" id="PF13963">
    <property type="entry name" value="Transpos_assoc"/>
    <property type="match status" value="1"/>
</dbReference>
<dbReference type="EMBL" id="DP000011">
    <property type="protein sequence ID" value="ABA97948.1"/>
    <property type="molecule type" value="Genomic_DNA"/>
</dbReference>
<feature type="domain" description="Transposase-associated" evidence="1">
    <location>
        <begin position="183"/>
        <end position="255"/>
    </location>
</feature>
<reference evidence="2" key="2">
    <citation type="submission" date="2005-04" db="EMBL/GenBank/DDBJ databases">
        <authorList>
            <person name="Buell C.R."/>
            <person name="Wing R.A."/>
            <person name="McCombie W.A."/>
            <person name="Ouyang S."/>
        </authorList>
    </citation>
    <scope>NUCLEOTIDE SEQUENCE</scope>
</reference>
<dbReference type="InterPro" id="IPR004242">
    <property type="entry name" value="Transposase_21"/>
</dbReference>
<dbReference type="PANTHER" id="PTHR10775">
    <property type="entry name" value="OS08G0208400 PROTEIN"/>
    <property type="match status" value="1"/>
</dbReference>
<reference evidence="2" key="1">
    <citation type="journal article" date="2005" name="BMC Biol.">
        <title>The sequence of rice chromosomes 11 and 12, rich in disease resistance genes and recent gene duplications.</title>
        <authorList>
            <consortium name="The rice chromosomes 11 and 12 sequencing consortia"/>
        </authorList>
    </citation>
    <scope>NUCLEOTIDE SEQUENCE [LARGE SCALE GENOMIC DNA]</scope>
</reference>
<organism evidence="2">
    <name type="scientific">Oryza sativa subsp. japonica</name>
    <name type="common">Rice</name>
    <dbReference type="NCBI Taxonomy" id="39947"/>
    <lineage>
        <taxon>Eukaryota</taxon>
        <taxon>Viridiplantae</taxon>
        <taxon>Streptophyta</taxon>
        <taxon>Embryophyta</taxon>
        <taxon>Tracheophyta</taxon>
        <taxon>Spermatophyta</taxon>
        <taxon>Magnoliopsida</taxon>
        <taxon>Liliopsida</taxon>
        <taxon>Poales</taxon>
        <taxon>Poaceae</taxon>
        <taxon>BOP clade</taxon>
        <taxon>Oryzoideae</taxon>
        <taxon>Oryzeae</taxon>
        <taxon>Oryzinae</taxon>
        <taxon>Oryza</taxon>
        <taxon>Oryza sativa</taxon>
    </lineage>
</organism>
<dbReference type="InterPro" id="IPR029480">
    <property type="entry name" value="Transpos_assoc"/>
</dbReference>
<protein>
    <submittedName>
        <fullName evidence="2">Transposon protein, putative, CACTA, En/Spm sub-class</fullName>
    </submittedName>
</protein>
<gene>
    <name evidence="2" type="ordered locus">LOC_Os12g23830</name>
</gene>
<dbReference type="AlphaFoldDB" id="Q2QSK1"/>
<reference evidence="2" key="3">
    <citation type="submission" date="2006-01" db="EMBL/GenBank/DDBJ databases">
        <authorList>
            <person name="Buell R."/>
        </authorList>
    </citation>
    <scope>NUCLEOTIDE SEQUENCE</scope>
</reference>
<dbReference type="Pfam" id="PF02992">
    <property type="entry name" value="Transposase_21"/>
    <property type="match status" value="1"/>
</dbReference>
<sequence length="714" mass="82254">MDFVEGTRARLHAARSTKQKVLGKLTTAEATAADGIGKANAVASLELELDEAEDREATLEAEFMTLWPSVLTLNKHRGVAKNRFEDEVEELMDIPELPGRLEDEHLVSDAEERYDDGVLLLDEFLDMQYRTCDSVRTQGQLELVIQLRRVLAFSPRNIAVFLEQQKNVVAFVIRTYTCSKMDRQWMYADRRSKEFIDGVHYFLRVAEANRQRGFICCPCNKCKNQKEYSASRTIHFHLFESGFMPSYNCWTSHGEQGVEMEEDEVEDDNIPDFTQYVGFEGNQTGEEEIAADGNDVADDLGQMLQDAREDCESEKEDHKLDKMLEDHRTSLYPGCEQGHKKLNTTLEFLQWKAKNGVSDKAFGDLLNLVKNILPGRNKLPETTYEAKKIVCPLGLEVHKIHACPNDCILYRGEEYENLEACPVCKALRYKIRRDDPGEVDGQLTKKRIPAKVMWYFPIIPRLRRLFRNKGNARMLRWHAEQRQQDGMLRHPADGPKQPGNDIDVYLRPLVEDLKLLWKKEGVPVWDEDKQEEFNLRALLFVTINDWPALSNLSGQSNKGYKACTHCMDETESTYLKHCRKVVYMGHRRFLAANHPVRKKGKHFEHKADHRTKPKHCSGKAVFAMVKDLKVVFGKGPGSQPIESEDGHAAMWKKNSIFWELPYWEFLDVRHAIDVMHLTKNLCVNLLGFLGVYGKSKVTLEARNDLKHMLITHDY</sequence>
<evidence type="ECO:0000259" key="1">
    <source>
        <dbReference type="Pfam" id="PF13963"/>
    </source>
</evidence>